<organism evidence="1 2">
    <name type="scientific">Danaus plexippus plexippus</name>
    <dbReference type="NCBI Taxonomy" id="278856"/>
    <lineage>
        <taxon>Eukaryota</taxon>
        <taxon>Metazoa</taxon>
        <taxon>Ecdysozoa</taxon>
        <taxon>Arthropoda</taxon>
        <taxon>Hexapoda</taxon>
        <taxon>Insecta</taxon>
        <taxon>Pterygota</taxon>
        <taxon>Neoptera</taxon>
        <taxon>Endopterygota</taxon>
        <taxon>Lepidoptera</taxon>
        <taxon>Glossata</taxon>
        <taxon>Ditrysia</taxon>
        <taxon>Papilionoidea</taxon>
        <taxon>Nymphalidae</taxon>
        <taxon>Danainae</taxon>
        <taxon>Danaini</taxon>
        <taxon>Danaina</taxon>
        <taxon>Danaus</taxon>
        <taxon>Danaus</taxon>
    </lineage>
</organism>
<keyword evidence="2" id="KW-1185">Reference proteome</keyword>
<reference evidence="1 2" key="1">
    <citation type="journal article" date="2011" name="Cell">
        <title>The monarch butterfly genome yields insights into long-distance migration.</title>
        <authorList>
            <person name="Zhan S."/>
            <person name="Merlin C."/>
            <person name="Boore J.L."/>
            <person name="Reppert S.M."/>
        </authorList>
    </citation>
    <scope>NUCLEOTIDE SEQUENCE [LARGE SCALE GENOMIC DNA]</scope>
    <source>
        <strain evidence="1">F-2</strain>
    </source>
</reference>
<name>A0A212FNG5_DANPL</name>
<comment type="caution">
    <text evidence="1">The sequence shown here is derived from an EMBL/GenBank/DDBJ whole genome shotgun (WGS) entry which is preliminary data.</text>
</comment>
<evidence type="ECO:0000313" key="2">
    <source>
        <dbReference type="Proteomes" id="UP000007151"/>
    </source>
</evidence>
<protein>
    <submittedName>
        <fullName evidence="1">Uncharacterized protein</fullName>
    </submittedName>
</protein>
<dbReference type="AlphaFoldDB" id="A0A212FNG5"/>
<dbReference type="InParanoid" id="A0A212FNG5"/>
<gene>
    <name evidence="1" type="ORF">KGM_206367</name>
</gene>
<dbReference type="EMBL" id="AGBW02006021">
    <property type="protein sequence ID" value="OWR55249.1"/>
    <property type="molecule type" value="Genomic_DNA"/>
</dbReference>
<accession>A0A212FNG5</accession>
<sequence length="49" mass="5755">MRTLQILSPTLKLKKIGPYWSILLHTGPHSSTFNINQLQFLSKFKVYQH</sequence>
<evidence type="ECO:0000313" key="1">
    <source>
        <dbReference type="EMBL" id="OWR55249.1"/>
    </source>
</evidence>
<dbReference type="KEGG" id="dpl:KGM_206367"/>
<proteinExistence type="predicted"/>
<dbReference type="Proteomes" id="UP000007151">
    <property type="component" value="Unassembled WGS sequence"/>
</dbReference>